<keyword evidence="6 7" id="KW-0472">Membrane</keyword>
<evidence type="ECO:0000256" key="5">
    <source>
        <dbReference type="ARBA" id="ARBA00022989"/>
    </source>
</evidence>
<dbReference type="Pfam" id="PF00528">
    <property type="entry name" value="BPD_transp_1"/>
    <property type="match status" value="1"/>
</dbReference>
<dbReference type="CDD" id="cd06261">
    <property type="entry name" value="TM_PBP2"/>
    <property type="match status" value="1"/>
</dbReference>
<evidence type="ECO:0000256" key="1">
    <source>
        <dbReference type="ARBA" id="ARBA00004651"/>
    </source>
</evidence>
<comment type="similarity">
    <text evidence="7">Belongs to the binding-protein-dependent transport system permease family.</text>
</comment>
<dbReference type="SUPFAM" id="SSF161098">
    <property type="entry name" value="MetI-like"/>
    <property type="match status" value="1"/>
</dbReference>
<accession>A0ABV5XFZ4</accession>
<evidence type="ECO:0000313" key="10">
    <source>
        <dbReference type="Proteomes" id="UP001589587"/>
    </source>
</evidence>
<dbReference type="PROSITE" id="PS50928">
    <property type="entry name" value="ABC_TM1"/>
    <property type="match status" value="1"/>
</dbReference>
<feature type="transmembrane region" description="Helical" evidence="7">
    <location>
        <begin position="21"/>
        <end position="44"/>
    </location>
</feature>
<dbReference type="Proteomes" id="UP001589587">
    <property type="component" value="Unassembled WGS sequence"/>
</dbReference>
<feature type="transmembrane region" description="Helical" evidence="7">
    <location>
        <begin position="168"/>
        <end position="196"/>
    </location>
</feature>
<keyword evidence="3" id="KW-1003">Cell membrane</keyword>
<evidence type="ECO:0000259" key="8">
    <source>
        <dbReference type="PROSITE" id="PS50928"/>
    </source>
</evidence>
<evidence type="ECO:0000256" key="3">
    <source>
        <dbReference type="ARBA" id="ARBA00022475"/>
    </source>
</evidence>
<keyword evidence="2 7" id="KW-0813">Transport</keyword>
<keyword evidence="10" id="KW-1185">Reference proteome</keyword>
<dbReference type="Gene3D" id="1.10.3720.10">
    <property type="entry name" value="MetI-like"/>
    <property type="match status" value="1"/>
</dbReference>
<dbReference type="EMBL" id="JBHMAS010000043">
    <property type="protein sequence ID" value="MFB9781395.1"/>
    <property type="molecule type" value="Genomic_DNA"/>
</dbReference>
<evidence type="ECO:0000256" key="2">
    <source>
        <dbReference type="ARBA" id="ARBA00022448"/>
    </source>
</evidence>
<evidence type="ECO:0000256" key="4">
    <source>
        <dbReference type="ARBA" id="ARBA00022692"/>
    </source>
</evidence>
<reference evidence="9 10" key="1">
    <citation type="submission" date="2024-09" db="EMBL/GenBank/DDBJ databases">
        <authorList>
            <person name="Sun Q."/>
            <person name="Mori K."/>
        </authorList>
    </citation>
    <scope>NUCLEOTIDE SEQUENCE [LARGE SCALE GENOMIC DNA]</scope>
    <source>
        <strain evidence="9 10">JCM 11411</strain>
    </source>
</reference>
<proteinExistence type="inferred from homology"/>
<keyword evidence="4 7" id="KW-0812">Transmembrane</keyword>
<feature type="transmembrane region" description="Helical" evidence="7">
    <location>
        <begin position="216"/>
        <end position="239"/>
    </location>
</feature>
<evidence type="ECO:0000256" key="7">
    <source>
        <dbReference type="RuleBase" id="RU363032"/>
    </source>
</evidence>
<organism evidence="9 10">
    <name type="scientific">Rhodococcus baikonurensis</name>
    <dbReference type="NCBI Taxonomy" id="172041"/>
    <lineage>
        <taxon>Bacteria</taxon>
        <taxon>Bacillati</taxon>
        <taxon>Actinomycetota</taxon>
        <taxon>Actinomycetes</taxon>
        <taxon>Mycobacteriales</taxon>
        <taxon>Nocardiaceae</taxon>
        <taxon>Rhodococcus</taxon>
        <taxon>Rhodococcus erythropolis group</taxon>
    </lineage>
</organism>
<dbReference type="InterPro" id="IPR000515">
    <property type="entry name" value="MetI-like"/>
</dbReference>
<name>A0ABV5XFZ4_9NOCA</name>
<dbReference type="RefSeq" id="WP_257207363.1">
    <property type="nucleotide sequence ID" value="NZ_JBHMAS010000043.1"/>
</dbReference>
<dbReference type="InterPro" id="IPR035906">
    <property type="entry name" value="MetI-like_sf"/>
</dbReference>
<sequence length="308" mass="33825">MSRKVGRNRHSYRRRSRVHSRVFPFLLVAPTLLLFIAVVAYPFAQSLLYGLFDESLLDTGGARFTGFENIASLLSSSHFWSVVQNTVVFVAGSTLGAFAIALAAALALNTGIRARTAWRSALLVPWFLPGVVVAFLWRWIFDANYGLANGVLDWIGIDSVNWLDSPSFAMIAVIIGKIWHSFPWMMLLILAALQGVPAEVYDAAAIDGASGWKQQVYVVLPQIRPAIALTLLLETIWGLQHFELPYVMTGGGPVGATTTLSVDLYQSAFHKFDLGQAGAIGILWTALMAGVVAIYLFYSARQEREAQK</sequence>
<feature type="transmembrane region" description="Helical" evidence="7">
    <location>
        <begin position="120"/>
        <end position="140"/>
    </location>
</feature>
<dbReference type="PANTHER" id="PTHR43005">
    <property type="entry name" value="BLR7065 PROTEIN"/>
    <property type="match status" value="1"/>
</dbReference>
<feature type="transmembrane region" description="Helical" evidence="7">
    <location>
        <begin position="277"/>
        <end position="298"/>
    </location>
</feature>
<feature type="transmembrane region" description="Helical" evidence="7">
    <location>
        <begin position="87"/>
        <end position="108"/>
    </location>
</feature>
<comment type="caution">
    <text evidence="9">The sequence shown here is derived from an EMBL/GenBank/DDBJ whole genome shotgun (WGS) entry which is preliminary data.</text>
</comment>
<gene>
    <name evidence="9" type="ORF">ACFFQ6_17015</name>
</gene>
<evidence type="ECO:0000256" key="6">
    <source>
        <dbReference type="ARBA" id="ARBA00023136"/>
    </source>
</evidence>
<protein>
    <submittedName>
        <fullName evidence="9">Carbohydrate ABC transporter permease</fullName>
    </submittedName>
</protein>
<feature type="domain" description="ABC transmembrane type-1" evidence="8">
    <location>
        <begin position="83"/>
        <end position="293"/>
    </location>
</feature>
<keyword evidence="5 7" id="KW-1133">Transmembrane helix</keyword>
<comment type="subcellular location">
    <subcellularLocation>
        <location evidence="1 7">Cell membrane</location>
        <topology evidence="1 7">Multi-pass membrane protein</topology>
    </subcellularLocation>
</comment>
<evidence type="ECO:0000313" key="9">
    <source>
        <dbReference type="EMBL" id="MFB9781395.1"/>
    </source>
</evidence>
<dbReference type="PANTHER" id="PTHR43005:SF1">
    <property type="entry name" value="SPERMIDINE_PUTRESCINE TRANSPORT SYSTEM PERMEASE PROTEIN"/>
    <property type="match status" value="1"/>
</dbReference>